<evidence type="ECO:0000256" key="2">
    <source>
        <dbReference type="ARBA" id="ARBA00005417"/>
    </source>
</evidence>
<dbReference type="Pfam" id="PF08352">
    <property type="entry name" value="oligo_HPY"/>
    <property type="match status" value="1"/>
</dbReference>
<dbReference type="PANTHER" id="PTHR43297">
    <property type="entry name" value="OLIGOPEPTIDE TRANSPORT ATP-BINDING PROTEIN APPD"/>
    <property type="match status" value="1"/>
</dbReference>
<dbReference type="InterPro" id="IPR013563">
    <property type="entry name" value="Oligopep_ABC_C"/>
</dbReference>
<dbReference type="InterPro" id="IPR050388">
    <property type="entry name" value="ABC_Ni/Peptide_Import"/>
</dbReference>
<evidence type="ECO:0000313" key="10">
    <source>
        <dbReference type="Proteomes" id="UP001460888"/>
    </source>
</evidence>
<dbReference type="Pfam" id="PF00005">
    <property type="entry name" value="ABC_tran"/>
    <property type="match status" value="1"/>
</dbReference>
<keyword evidence="3" id="KW-0813">Transport</keyword>
<dbReference type="PANTHER" id="PTHR43297:SF7">
    <property type="entry name" value="D,D-DIPEPTIDE TRANSPORT ATP-BINDING PROTEIN DDPD-RELATED"/>
    <property type="match status" value="1"/>
</dbReference>
<reference evidence="9 10" key="1">
    <citation type="submission" date="2013-03" db="EMBL/GenBank/DDBJ databases">
        <title>Salinisphaera dokdonensis CL-ES53 Genome Sequencing.</title>
        <authorList>
            <person name="Li C."/>
            <person name="Lai Q."/>
            <person name="Shao Z."/>
        </authorList>
    </citation>
    <scope>NUCLEOTIDE SEQUENCE [LARGE SCALE GENOMIC DNA]</scope>
    <source>
        <strain evidence="9 10">CL-ES53</strain>
    </source>
</reference>
<comment type="similarity">
    <text evidence="2">Belongs to the ABC transporter superfamily.</text>
</comment>
<comment type="caution">
    <text evidence="9">The sequence shown here is derived from an EMBL/GenBank/DDBJ whole genome shotgun (WGS) entry which is preliminary data.</text>
</comment>
<dbReference type="SUPFAM" id="SSF52540">
    <property type="entry name" value="P-loop containing nucleoside triphosphate hydrolases"/>
    <property type="match status" value="1"/>
</dbReference>
<evidence type="ECO:0000256" key="4">
    <source>
        <dbReference type="ARBA" id="ARBA00022475"/>
    </source>
</evidence>
<evidence type="ECO:0000313" key="9">
    <source>
        <dbReference type="EMBL" id="MES1929411.1"/>
    </source>
</evidence>
<comment type="subcellular location">
    <subcellularLocation>
        <location evidence="1">Cell inner membrane</location>
        <topology evidence="1">Peripheral membrane protein</topology>
    </subcellularLocation>
</comment>
<organism evidence="9 10">
    <name type="scientific">Salinisphaera dokdonensis CL-ES53</name>
    <dbReference type="NCBI Taxonomy" id="1304272"/>
    <lineage>
        <taxon>Bacteria</taxon>
        <taxon>Pseudomonadati</taxon>
        <taxon>Pseudomonadota</taxon>
        <taxon>Gammaproteobacteria</taxon>
        <taxon>Salinisphaerales</taxon>
        <taxon>Salinisphaeraceae</taxon>
        <taxon>Salinisphaera</taxon>
    </lineage>
</organism>
<gene>
    <name evidence="9" type="ORF">SADO_09142</name>
</gene>
<dbReference type="EMBL" id="APND01000002">
    <property type="protein sequence ID" value="MES1929411.1"/>
    <property type="molecule type" value="Genomic_DNA"/>
</dbReference>
<dbReference type="InterPro" id="IPR003439">
    <property type="entry name" value="ABC_transporter-like_ATP-bd"/>
</dbReference>
<keyword evidence="4" id="KW-1003">Cell membrane</keyword>
<dbReference type="CDD" id="cd03257">
    <property type="entry name" value="ABC_NikE_OppD_transporters"/>
    <property type="match status" value="1"/>
</dbReference>
<evidence type="ECO:0000256" key="5">
    <source>
        <dbReference type="ARBA" id="ARBA00022741"/>
    </source>
</evidence>
<proteinExistence type="inferred from homology"/>
<dbReference type="SMART" id="SM00382">
    <property type="entry name" value="AAA"/>
    <property type="match status" value="1"/>
</dbReference>
<evidence type="ECO:0000256" key="3">
    <source>
        <dbReference type="ARBA" id="ARBA00022448"/>
    </source>
</evidence>
<evidence type="ECO:0000259" key="8">
    <source>
        <dbReference type="PROSITE" id="PS50893"/>
    </source>
</evidence>
<dbReference type="Gene3D" id="3.40.50.300">
    <property type="entry name" value="P-loop containing nucleotide triphosphate hydrolases"/>
    <property type="match status" value="1"/>
</dbReference>
<evidence type="ECO:0000256" key="1">
    <source>
        <dbReference type="ARBA" id="ARBA00004417"/>
    </source>
</evidence>
<keyword evidence="10" id="KW-1185">Reference proteome</keyword>
<dbReference type="Proteomes" id="UP001460888">
    <property type="component" value="Unassembled WGS sequence"/>
</dbReference>
<dbReference type="InterPro" id="IPR017871">
    <property type="entry name" value="ABC_transporter-like_CS"/>
</dbReference>
<keyword evidence="7" id="KW-0472">Membrane</keyword>
<keyword evidence="6" id="KW-0067">ATP-binding</keyword>
<accession>A0ABV2B0J4</accession>
<name>A0ABV2B0J4_9GAMM</name>
<evidence type="ECO:0000256" key="6">
    <source>
        <dbReference type="ARBA" id="ARBA00022840"/>
    </source>
</evidence>
<keyword evidence="5" id="KW-0547">Nucleotide-binding</keyword>
<feature type="domain" description="ABC transporter" evidence="8">
    <location>
        <begin position="5"/>
        <end position="256"/>
    </location>
</feature>
<evidence type="ECO:0000256" key="7">
    <source>
        <dbReference type="ARBA" id="ARBA00023136"/>
    </source>
</evidence>
<dbReference type="InterPro" id="IPR003593">
    <property type="entry name" value="AAA+_ATPase"/>
</dbReference>
<protein>
    <submittedName>
        <fullName evidence="9">ABC transporter nucleotide binding/ATPase protein (Oligopeptide)</fullName>
    </submittedName>
</protein>
<dbReference type="InterPro" id="IPR027417">
    <property type="entry name" value="P-loop_NTPase"/>
</dbReference>
<sequence length="272" mass="29545">MLLDVRDLKVSFDTPDGVVEAVRGLDLQLAAGEAVGIVGESGSGKSQSVLALMGLLADNARVTGSAKLQTGDGAVELIGARRRVLERIRGARIAMIFQDPMTTLNPHLRIATQMTEVLKRHRGLKGRAATTAAIEMLEAVRIPDASRRIRYYPHQFSGGMRQRVMIAMSLACEPDILVADEPTTALDVTVQADILDLMAELRTRTKTALLLITHDLGVVAGQTERVLVMRNGEVVERGPIDTLFAAPQHDYTQRLLAAVPRLETPRRADGGR</sequence>
<dbReference type="PROSITE" id="PS50893">
    <property type="entry name" value="ABC_TRANSPORTER_2"/>
    <property type="match status" value="1"/>
</dbReference>
<dbReference type="PROSITE" id="PS00211">
    <property type="entry name" value="ABC_TRANSPORTER_1"/>
    <property type="match status" value="1"/>
</dbReference>